<dbReference type="Pfam" id="PF00149">
    <property type="entry name" value="Metallophos"/>
    <property type="match status" value="1"/>
</dbReference>
<evidence type="ECO:0000313" key="3">
    <source>
        <dbReference type="Proteomes" id="UP000252733"/>
    </source>
</evidence>
<dbReference type="Proteomes" id="UP000252733">
    <property type="component" value="Unassembled WGS sequence"/>
</dbReference>
<comment type="caution">
    <text evidence="2">The sequence shown here is derived from an EMBL/GenBank/DDBJ whole genome shotgun (WGS) entry which is preliminary data.</text>
</comment>
<organism evidence="2 3">
    <name type="scientific">Marinilabilia salmonicolor</name>
    <dbReference type="NCBI Taxonomy" id="989"/>
    <lineage>
        <taxon>Bacteria</taxon>
        <taxon>Pseudomonadati</taxon>
        <taxon>Bacteroidota</taxon>
        <taxon>Bacteroidia</taxon>
        <taxon>Marinilabiliales</taxon>
        <taxon>Marinilabiliaceae</taxon>
        <taxon>Marinilabilia</taxon>
    </lineage>
</organism>
<feature type="domain" description="Calcineurin-like phosphoesterase" evidence="1">
    <location>
        <begin position="60"/>
        <end position="228"/>
    </location>
</feature>
<dbReference type="InterPro" id="IPR004843">
    <property type="entry name" value="Calcineurin-like_PHP"/>
</dbReference>
<dbReference type="PROSITE" id="PS51257">
    <property type="entry name" value="PROKAR_LIPOPROTEIN"/>
    <property type="match status" value="1"/>
</dbReference>
<proteinExistence type="predicted"/>
<dbReference type="AlphaFoldDB" id="A0A2T0XS66"/>
<accession>A0A2T0XS66</accession>
<gene>
    <name evidence="2" type="ORF">DFO77_11859</name>
</gene>
<dbReference type="EMBL" id="QPIZ01000018">
    <property type="protein sequence ID" value="RCW31342.1"/>
    <property type="molecule type" value="Genomic_DNA"/>
</dbReference>
<protein>
    <submittedName>
        <fullName evidence="2">Calcineurin-like phosphoesterase family protein</fullName>
    </submittedName>
</protein>
<sequence length="269" mass="30880">MSRNRLHYHIWGLILILSAGCENLIEYSPYQSGSGDLPQKLNEKVISGLKSKSSDTFEPFRVAIIGDSHTYYDDFDDQIKALNSIDSIDFVIHNGDITMSGIYREFMWYQDIASGLSHPMIAIVGNHDFLSNGELVYQDMFGPLSFSFDYNNCRFVFFDDIIWERNVEDPDFEWLYSALEADGNISHVFLVAHIPPWSAPFSVGNSYLFYRILEEQQVSLSIHGHTHSFFQGKRDECEVPFLISGDATDREIILMDVRPDTVLITRESF</sequence>
<dbReference type="PANTHER" id="PTHR43143">
    <property type="entry name" value="METALLOPHOSPHOESTERASE, CALCINEURIN SUPERFAMILY"/>
    <property type="match status" value="1"/>
</dbReference>
<dbReference type="STRING" id="1168289.GCA_000259075_00612"/>
<keyword evidence="3" id="KW-1185">Reference proteome</keyword>
<dbReference type="PANTHER" id="PTHR43143:SF1">
    <property type="entry name" value="SERINE_THREONINE-PROTEIN PHOSPHATASE CPPED1"/>
    <property type="match status" value="1"/>
</dbReference>
<reference evidence="2 3" key="1">
    <citation type="submission" date="2018-07" db="EMBL/GenBank/DDBJ databases">
        <title>Freshwater and sediment microbial communities from various areas in North America, analyzing microbe dynamics in response to fracking.</title>
        <authorList>
            <person name="Lamendella R."/>
        </authorList>
    </citation>
    <scope>NUCLEOTIDE SEQUENCE [LARGE SCALE GENOMIC DNA]</scope>
    <source>
        <strain evidence="2 3">160A</strain>
    </source>
</reference>
<dbReference type="GO" id="GO:0016787">
    <property type="term" value="F:hydrolase activity"/>
    <property type="evidence" value="ECO:0007669"/>
    <property type="project" value="InterPro"/>
</dbReference>
<name>A0A2T0XS66_9BACT</name>
<evidence type="ECO:0000259" key="1">
    <source>
        <dbReference type="Pfam" id="PF00149"/>
    </source>
</evidence>
<dbReference type="SUPFAM" id="SSF56300">
    <property type="entry name" value="Metallo-dependent phosphatases"/>
    <property type="match status" value="1"/>
</dbReference>
<dbReference type="Gene3D" id="3.60.21.10">
    <property type="match status" value="1"/>
</dbReference>
<dbReference type="RefSeq" id="WP_106151773.1">
    <property type="nucleotide sequence ID" value="NZ_PVTS01000002.1"/>
</dbReference>
<evidence type="ECO:0000313" key="2">
    <source>
        <dbReference type="EMBL" id="RCW31342.1"/>
    </source>
</evidence>
<dbReference type="InterPro" id="IPR029052">
    <property type="entry name" value="Metallo-depent_PP-like"/>
</dbReference>
<dbReference type="OrthoDB" id="5464520at2"/>
<dbReference type="InterPro" id="IPR051918">
    <property type="entry name" value="STPP_CPPED1"/>
</dbReference>